<keyword evidence="3" id="KW-0808">Transferase</keyword>
<dbReference type="SMART" id="SM00220">
    <property type="entry name" value="S_TKc"/>
    <property type="match status" value="1"/>
</dbReference>
<feature type="domain" description="Protein kinase" evidence="10">
    <location>
        <begin position="14"/>
        <end position="268"/>
    </location>
</feature>
<comment type="caution">
    <text evidence="11">The sequence shown here is derived from an EMBL/GenBank/DDBJ whole genome shotgun (WGS) entry which is preliminary data.</text>
</comment>
<dbReference type="Proteomes" id="UP001442494">
    <property type="component" value="Unassembled WGS sequence"/>
</dbReference>
<feature type="transmembrane region" description="Helical" evidence="9">
    <location>
        <begin position="484"/>
        <end position="505"/>
    </location>
</feature>
<evidence type="ECO:0000313" key="11">
    <source>
        <dbReference type="EMBL" id="MEP0866861.1"/>
    </source>
</evidence>
<proteinExistence type="predicted"/>
<dbReference type="PANTHER" id="PTHR24363">
    <property type="entry name" value="SERINE/THREONINE PROTEIN KINASE"/>
    <property type="match status" value="1"/>
</dbReference>
<keyword evidence="4" id="KW-0547">Nucleotide-binding</keyword>
<evidence type="ECO:0000259" key="10">
    <source>
        <dbReference type="PROSITE" id="PS50011"/>
    </source>
</evidence>
<comment type="catalytic activity">
    <reaction evidence="8">
        <text>L-seryl-[protein] + ATP = O-phospho-L-seryl-[protein] + ADP + H(+)</text>
        <dbReference type="Rhea" id="RHEA:17989"/>
        <dbReference type="Rhea" id="RHEA-COMP:9863"/>
        <dbReference type="Rhea" id="RHEA-COMP:11604"/>
        <dbReference type="ChEBI" id="CHEBI:15378"/>
        <dbReference type="ChEBI" id="CHEBI:29999"/>
        <dbReference type="ChEBI" id="CHEBI:30616"/>
        <dbReference type="ChEBI" id="CHEBI:83421"/>
        <dbReference type="ChEBI" id="CHEBI:456216"/>
        <dbReference type="EC" id="2.7.11.1"/>
    </reaction>
</comment>
<feature type="transmembrane region" description="Helical" evidence="9">
    <location>
        <begin position="459"/>
        <end position="478"/>
    </location>
</feature>
<keyword evidence="12" id="KW-1185">Reference proteome</keyword>
<name>A0ABV0JTT0_9CYAN</name>
<evidence type="ECO:0000256" key="2">
    <source>
        <dbReference type="ARBA" id="ARBA00022527"/>
    </source>
</evidence>
<accession>A0ABV0JTT0</accession>
<feature type="transmembrane region" description="Helical" evidence="9">
    <location>
        <begin position="517"/>
        <end position="537"/>
    </location>
</feature>
<gene>
    <name evidence="11" type="ORF">NDI37_20630</name>
</gene>
<feature type="transmembrane region" description="Helical" evidence="9">
    <location>
        <begin position="396"/>
        <end position="418"/>
    </location>
</feature>
<evidence type="ECO:0000313" key="12">
    <source>
        <dbReference type="Proteomes" id="UP001442494"/>
    </source>
</evidence>
<evidence type="ECO:0000256" key="7">
    <source>
        <dbReference type="ARBA" id="ARBA00047899"/>
    </source>
</evidence>
<keyword evidence="9" id="KW-1133">Transmembrane helix</keyword>
<protein>
    <recommendedName>
        <fullName evidence="1">non-specific serine/threonine protein kinase</fullName>
        <ecNumber evidence="1">2.7.11.1</ecNumber>
    </recommendedName>
</protein>
<dbReference type="PROSITE" id="PS50011">
    <property type="entry name" value="PROTEIN_KINASE_DOM"/>
    <property type="match status" value="1"/>
</dbReference>
<dbReference type="PANTHER" id="PTHR24363:SF0">
    <property type="entry name" value="SERINE_THREONINE KINASE LIKE DOMAIN CONTAINING 1"/>
    <property type="match status" value="1"/>
</dbReference>
<evidence type="ECO:0000256" key="5">
    <source>
        <dbReference type="ARBA" id="ARBA00022777"/>
    </source>
</evidence>
<keyword evidence="9" id="KW-0472">Membrane</keyword>
<evidence type="ECO:0000256" key="4">
    <source>
        <dbReference type="ARBA" id="ARBA00022741"/>
    </source>
</evidence>
<dbReference type="InterPro" id="IPR011009">
    <property type="entry name" value="Kinase-like_dom_sf"/>
</dbReference>
<evidence type="ECO:0000256" key="9">
    <source>
        <dbReference type="SAM" id="Phobius"/>
    </source>
</evidence>
<keyword evidence="6" id="KW-0067">ATP-binding</keyword>
<sequence length="586" mass="65016">MSNSSHTLSRRPRYQTLRELGRNRAGGRITYLAKDNVTEQLVILKRFLFAQVGSEWSGFKAYEREIQVLRGLDHPGIPRYLDSFETPSGFCMVQEYKDALPLSAPRSFDPDDIQKIAVSVLEILIYLQNRIPSVIHRDIKPENILVDEQLNVYLVDFGLARIGSGEMAMSSVAAGTFGFMAPEQIYNRQLNEATDLYGLGATLICLLTGTKSTAIDTLFDEDGRLNFKPLLPKLSLRFVDWLSKMVEPKAKDRFPNATAALEALKPIYVNRLPEVKFSQLALELKTTQLGEKLTKTVSVNNSVPDTLLEGTWEVAPHESDPRYSNSHAWISFEPSVFKSNHADCKITVNTNKLMADKTYSRQILLHTNCSPETYPLTITVRTTLLETPKPPYISMVLLLVIALAMTGFWTGAIAWMVAVLFKFASWPSVAIFQLGVIAVFVAWFLAGTLLAAVGIRTVIGIKIAAWLTTLTMLVVLLSSGFLPAAIAALGTLAGLVIGFVNGAVIKNYKERGFTEKIAVSSALLITGLGMSLGTGFSVGFLNFFLFSSLLGTSLSLVAMMYYPYQQREKLMAEYRHAARNRRLIKP</sequence>
<evidence type="ECO:0000256" key="8">
    <source>
        <dbReference type="ARBA" id="ARBA00048679"/>
    </source>
</evidence>
<dbReference type="InterPro" id="IPR008271">
    <property type="entry name" value="Ser/Thr_kinase_AS"/>
</dbReference>
<feature type="transmembrane region" description="Helical" evidence="9">
    <location>
        <begin position="543"/>
        <end position="562"/>
    </location>
</feature>
<evidence type="ECO:0000256" key="1">
    <source>
        <dbReference type="ARBA" id="ARBA00012513"/>
    </source>
</evidence>
<evidence type="ECO:0000256" key="6">
    <source>
        <dbReference type="ARBA" id="ARBA00022840"/>
    </source>
</evidence>
<feature type="transmembrane region" description="Helical" evidence="9">
    <location>
        <begin position="430"/>
        <end position="452"/>
    </location>
</feature>
<comment type="catalytic activity">
    <reaction evidence="7">
        <text>L-threonyl-[protein] + ATP = O-phospho-L-threonyl-[protein] + ADP + H(+)</text>
        <dbReference type="Rhea" id="RHEA:46608"/>
        <dbReference type="Rhea" id="RHEA-COMP:11060"/>
        <dbReference type="Rhea" id="RHEA-COMP:11605"/>
        <dbReference type="ChEBI" id="CHEBI:15378"/>
        <dbReference type="ChEBI" id="CHEBI:30013"/>
        <dbReference type="ChEBI" id="CHEBI:30616"/>
        <dbReference type="ChEBI" id="CHEBI:61977"/>
        <dbReference type="ChEBI" id="CHEBI:456216"/>
        <dbReference type="EC" id="2.7.11.1"/>
    </reaction>
</comment>
<reference evidence="11 12" key="1">
    <citation type="submission" date="2022-04" db="EMBL/GenBank/DDBJ databases">
        <title>Positive selection, recombination, and allopatry shape intraspecific diversity of widespread and dominant cyanobacteria.</title>
        <authorList>
            <person name="Wei J."/>
            <person name="Shu W."/>
            <person name="Hu C."/>
        </authorList>
    </citation>
    <scope>NUCLEOTIDE SEQUENCE [LARGE SCALE GENOMIC DNA]</scope>
    <source>
        <strain evidence="11 12">GB2-A5</strain>
    </source>
</reference>
<dbReference type="Gene3D" id="1.10.510.10">
    <property type="entry name" value="Transferase(Phosphotransferase) domain 1"/>
    <property type="match status" value="1"/>
</dbReference>
<dbReference type="CDD" id="cd14014">
    <property type="entry name" value="STKc_PknB_like"/>
    <property type="match status" value="1"/>
</dbReference>
<dbReference type="EC" id="2.7.11.1" evidence="1"/>
<organism evidence="11 12">
    <name type="scientific">Funiculus sociatus GB2-A5</name>
    <dbReference type="NCBI Taxonomy" id="2933946"/>
    <lineage>
        <taxon>Bacteria</taxon>
        <taxon>Bacillati</taxon>
        <taxon>Cyanobacteriota</taxon>
        <taxon>Cyanophyceae</taxon>
        <taxon>Coleofasciculales</taxon>
        <taxon>Coleofasciculaceae</taxon>
        <taxon>Funiculus</taxon>
    </lineage>
</organism>
<keyword evidence="2 11" id="KW-0723">Serine/threonine-protein kinase</keyword>
<keyword evidence="5 11" id="KW-0418">Kinase</keyword>
<evidence type="ECO:0000256" key="3">
    <source>
        <dbReference type="ARBA" id="ARBA00022679"/>
    </source>
</evidence>
<dbReference type="InterPro" id="IPR000719">
    <property type="entry name" value="Prot_kinase_dom"/>
</dbReference>
<dbReference type="RefSeq" id="WP_190421457.1">
    <property type="nucleotide sequence ID" value="NZ_JAMPKK010000053.1"/>
</dbReference>
<dbReference type="GO" id="GO:0004674">
    <property type="term" value="F:protein serine/threonine kinase activity"/>
    <property type="evidence" value="ECO:0007669"/>
    <property type="project" value="UniProtKB-KW"/>
</dbReference>
<keyword evidence="9" id="KW-0812">Transmembrane</keyword>
<dbReference type="PROSITE" id="PS00108">
    <property type="entry name" value="PROTEIN_KINASE_ST"/>
    <property type="match status" value="1"/>
</dbReference>
<dbReference type="Pfam" id="PF00069">
    <property type="entry name" value="Pkinase"/>
    <property type="match status" value="1"/>
</dbReference>
<dbReference type="SUPFAM" id="SSF56112">
    <property type="entry name" value="Protein kinase-like (PK-like)"/>
    <property type="match status" value="1"/>
</dbReference>
<dbReference type="Gene3D" id="3.30.200.20">
    <property type="entry name" value="Phosphorylase Kinase, domain 1"/>
    <property type="match status" value="1"/>
</dbReference>
<dbReference type="EMBL" id="JAMPKK010000053">
    <property type="protein sequence ID" value="MEP0866861.1"/>
    <property type="molecule type" value="Genomic_DNA"/>
</dbReference>